<gene>
    <name evidence="5" type="ORF">NEOLEDRAFT_1130789</name>
</gene>
<evidence type="ECO:0000256" key="1">
    <source>
        <dbReference type="ARBA" id="ARBA00008361"/>
    </source>
</evidence>
<dbReference type="SUPFAM" id="SSF53335">
    <property type="entry name" value="S-adenosyl-L-methionine-dependent methyltransferases"/>
    <property type="match status" value="1"/>
</dbReference>
<sequence>MTENTFADPSYSVENYRAHRPKYPERLYKDILEFHDSQNGQRGVAVDLGCGPGIVTEALTSYFDTVIGVDPSQSMIKLASQCAPDTLQGKLEYKVGSAEDIPVEAGSVDMITAGTAAHWFAPEWWSTAAKVLRSGGTVALFAVARPFYTLNSHPEAVKINTEAREVAMSSLTDYMMLKGNQVARSMSSDLPLPPSETGTWGPVDRRVWNKDGAVEGEEVYMSEKLTMKEMKAKARTGSPIHRWAEANKDKVGTPEDPIEQVAAVVKKLTGWSDEHVFEIGYGLSLVLVKRL</sequence>
<feature type="domain" description="Methyltransferase type 11" evidence="4">
    <location>
        <begin position="46"/>
        <end position="139"/>
    </location>
</feature>
<evidence type="ECO:0000256" key="2">
    <source>
        <dbReference type="ARBA" id="ARBA00022603"/>
    </source>
</evidence>
<evidence type="ECO:0000313" key="5">
    <source>
        <dbReference type="EMBL" id="KZT27706.1"/>
    </source>
</evidence>
<dbReference type="PANTHER" id="PTHR44942">
    <property type="entry name" value="METHYLTRANSF_11 DOMAIN-CONTAINING PROTEIN"/>
    <property type="match status" value="1"/>
</dbReference>
<reference evidence="5 6" key="1">
    <citation type="journal article" date="2016" name="Mol. Biol. Evol.">
        <title>Comparative Genomics of Early-Diverging Mushroom-Forming Fungi Provides Insights into the Origins of Lignocellulose Decay Capabilities.</title>
        <authorList>
            <person name="Nagy L.G."/>
            <person name="Riley R."/>
            <person name="Tritt A."/>
            <person name="Adam C."/>
            <person name="Daum C."/>
            <person name="Floudas D."/>
            <person name="Sun H."/>
            <person name="Yadav J.S."/>
            <person name="Pangilinan J."/>
            <person name="Larsson K.H."/>
            <person name="Matsuura K."/>
            <person name="Barry K."/>
            <person name="Labutti K."/>
            <person name="Kuo R."/>
            <person name="Ohm R.A."/>
            <person name="Bhattacharya S.S."/>
            <person name="Shirouzu T."/>
            <person name="Yoshinaga Y."/>
            <person name="Martin F.M."/>
            <person name="Grigoriev I.V."/>
            <person name="Hibbett D.S."/>
        </authorList>
    </citation>
    <scope>NUCLEOTIDE SEQUENCE [LARGE SCALE GENOMIC DNA]</scope>
    <source>
        <strain evidence="5 6">HHB14362 ss-1</strain>
    </source>
</reference>
<protein>
    <submittedName>
        <fullName evidence="5">S-adenosyl-L-methionine-dependent methyltransferase</fullName>
    </submittedName>
</protein>
<proteinExistence type="inferred from homology"/>
<dbReference type="InterPro" id="IPR029063">
    <property type="entry name" value="SAM-dependent_MTases_sf"/>
</dbReference>
<dbReference type="AlphaFoldDB" id="A0A165U699"/>
<keyword evidence="2 5" id="KW-0489">Methyltransferase</keyword>
<dbReference type="GO" id="GO:0032259">
    <property type="term" value="P:methylation"/>
    <property type="evidence" value="ECO:0007669"/>
    <property type="project" value="UniProtKB-KW"/>
</dbReference>
<dbReference type="Pfam" id="PF08241">
    <property type="entry name" value="Methyltransf_11"/>
    <property type="match status" value="1"/>
</dbReference>
<dbReference type="OrthoDB" id="10027013at2759"/>
<evidence type="ECO:0000313" key="6">
    <source>
        <dbReference type="Proteomes" id="UP000076761"/>
    </source>
</evidence>
<dbReference type="InParanoid" id="A0A165U699"/>
<dbReference type="PANTHER" id="PTHR44942:SF4">
    <property type="entry name" value="METHYLTRANSFERASE TYPE 11 DOMAIN-CONTAINING PROTEIN"/>
    <property type="match status" value="1"/>
</dbReference>
<comment type="similarity">
    <text evidence="1">Belongs to the methyltransferase superfamily.</text>
</comment>
<organism evidence="5 6">
    <name type="scientific">Neolentinus lepideus HHB14362 ss-1</name>
    <dbReference type="NCBI Taxonomy" id="1314782"/>
    <lineage>
        <taxon>Eukaryota</taxon>
        <taxon>Fungi</taxon>
        <taxon>Dikarya</taxon>
        <taxon>Basidiomycota</taxon>
        <taxon>Agaricomycotina</taxon>
        <taxon>Agaricomycetes</taxon>
        <taxon>Gloeophyllales</taxon>
        <taxon>Gloeophyllaceae</taxon>
        <taxon>Neolentinus</taxon>
    </lineage>
</organism>
<dbReference type="CDD" id="cd02440">
    <property type="entry name" value="AdoMet_MTases"/>
    <property type="match status" value="1"/>
</dbReference>
<keyword evidence="6" id="KW-1185">Reference proteome</keyword>
<accession>A0A165U699</accession>
<dbReference type="Proteomes" id="UP000076761">
    <property type="component" value="Unassembled WGS sequence"/>
</dbReference>
<dbReference type="GO" id="GO:0008757">
    <property type="term" value="F:S-adenosylmethionine-dependent methyltransferase activity"/>
    <property type="evidence" value="ECO:0007669"/>
    <property type="project" value="InterPro"/>
</dbReference>
<dbReference type="InterPro" id="IPR013216">
    <property type="entry name" value="Methyltransf_11"/>
</dbReference>
<dbReference type="InterPro" id="IPR051052">
    <property type="entry name" value="Diverse_substrate_MTase"/>
</dbReference>
<evidence type="ECO:0000259" key="4">
    <source>
        <dbReference type="Pfam" id="PF08241"/>
    </source>
</evidence>
<evidence type="ECO:0000256" key="3">
    <source>
        <dbReference type="ARBA" id="ARBA00022679"/>
    </source>
</evidence>
<dbReference type="STRING" id="1314782.A0A165U699"/>
<keyword evidence="3 5" id="KW-0808">Transferase</keyword>
<dbReference type="EMBL" id="KV425561">
    <property type="protein sequence ID" value="KZT27706.1"/>
    <property type="molecule type" value="Genomic_DNA"/>
</dbReference>
<name>A0A165U699_9AGAM</name>
<dbReference type="Gene3D" id="3.40.50.150">
    <property type="entry name" value="Vaccinia Virus protein VP39"/>
    <property type="match status" value="1"/>
</dbReference>